<gene>
    <name evidence="2" type="ORF">ED208_10005</name>
</gene>
<dbReference type="GO" id="GO:0016226">
    <property type="term" value="P:iron-sulfur cluster assembly"/>
    <property type="evidence" value="ECO:0007669"/>
    <property type="project" value="InterPro"/>
</dbReference>
<accession>A0A3N0V9S4</accession>
<dbReference type="AlphaFoldDB" id="A0A3N0V9S4"/>
<proteinExistence type="predicted"/>
<dbReference type="Pfam" id="PF01458">
    <property type="entry name" value="SUFBD_core"/>
    <property type="match status" value="1"/>
</dbReference>
<dbReference type="InParanoid" id="A0A3N0V9S4"/>
<evidence type="ECO:0000313" key="3">
    <source>
        <dbReference type="Proteomes" id="UP000282106"/>
    </source>
</evidence>
<dbReference type="PANTHER" id="PTHR43575">
    <property type="entry name" value="PROTEIN ABCI7, CHLOROPLASTIC"/>
    <property type="match status" value="1"/>
</dbReference>
<dbReference type="Proteomes" id="UP000282106">
    <property type="component" value="Unassembled WGS sequence"/>
</dbReference>
<comment type="caution">
    <text evidence="2">The sequence shown here is derived from an EMBL/GenBank/DDBJ whole genome shotgun (WGS) entry which is preliminary data.</text>
</comment>
<evidence type="ECO:0000313" key="2">
    <source>
        <dbReference type="EMBL" id="ROH89465.1"/>
    </source>
</evidence>
<organism evidence="2 3">
    <name type="scientific">Stagnimonas aquatica</name>
    <dbReference type="NCBI Taxonomy" id="2689987"/>
    <lineage>
        <taxon>Bacteria</taxon>
        <taxon>Pseudomonadati</taxon>
        <taxon>Pseudomonadota</taxon>
        <taxon>Gammaproteobacteria</taxon>
        <taxon>Nevskiales</taxon>
        <taxon>Nevskiaceae</taxon>
        <taxon>Stagnimonas</taxon>
    </lineage>
</organism>
<feature type="domain" description="SUF system FeS cluster assembly SufBD core" evidence="1">
    <location>
        <begin position="119"/>
        <end position="349"/>
    </location>
</feature>
<dbReference type="EMBL" id="RJVO01000004">
    <property type="protein sequence ID" value="ROH89465.1"/>
    <property type="molecule type" value="Genomic_DNA"/>
</dbReference>
<keyword evidence="3" id="KW-1185">Reference proteome</keyword>
<dbReference type="FunCoup" id="A0A3N0V9S4">
    <property type="interactions" value="388"/>
</dbReference>
<dbReference type="SUPFAM" id="SSF101960">
    <property type="entry name" value="Stabilizer of iron transporter SufD"/>
    <property type="match status" value="1"/>
</dbReference>
<dbReference type="InterPro" id="IPR055346">
    <property type="entry name" value="Fe-S_cluster_assembly_SufBD"/>
</dbReference>
<name>A0A3N0V9S4_9GAMM</name>
<dbReference type="RefSeq" id="WP_123211762.1">
    <property type="nucleotide sequence ID" value="NZ_RJVO01000004.1"/>
</dbReference>
<sequence>MSFFDTSRLALPADEQERRQAALERFAAEGFPGPRLESWHYSDWSALAEREFPLASAGAEPSFTLDTVQPLPLRPVHTPTPCPAFALDALNLAFATEGVEKTLQGQAQRPFAIVQQVTGAQTMRHLRHRLALDVGASATVLLWDAPGAGESETLLTAVLQLELAAGSQLRLICLQDADAAAIRALHLSARLATDAQLELIQLDFGGRRVRQELDIHLDAPGAVFRQAGLTALAGRSQVDQRSHVWHNAAGCESRSDGRLIAAGRAKAVLNAKVQVQPGAAKTDSETRIASLLLSAGAEIDAKPELEIYADDVKCAHGASFGQLDEAAAFYLRSRGLGADEARQLLTLAFAQSVLDQLPLDGLRAWSEQKVRALLAEQPA</sequence>
<dbReference type="PANTHER" id="PTHR43575:SF1">
    <property type="entry name" value="PROTEIN ABCI7, CHLOROPLASTIC"/>
    <property type="match status" value="1"/>
</dbReference>
<evidence type="ECO:0000259" key="1">
    <source>
        <dbReference type="Pfam" id="PF01458"/>
    </source>
</evidence>
<dbReference type="InterPro" id="IPR000825">
    <property type="entry name" value="SUF_FeS_clus_asmbl_SufBD_core"/>
</dbReference>
<reference evidence="2 3" key="1">
    <citation type="submission" date="2018-10" db="EMBL/GenBank/DDBJ databases">
        <authorList>
            <person name="Chen W.-M."/>
        </authorList>
    </citation>
    <scope>NUCLEOTIDE SEQUENCE [LARGE SCALE GENOMIC DNA]</scope>
    <source>
        <strain evidence="2 3">THS-13</strain>
    </source>
</reference>
<dbReference type="InterPro" id="IPR037284">
    <property type="entry name" value="SUF_FeS_clus_asmbl_SufBD_sf"/>
</dbReference>
<protein>
    <submittedName>
        <fullName evidence="2">SufD family Fe-S cluster assembly protein</fullName>
    </submittedName>
</protein>